<proteinExistence type="predicted"/>
<gene>
    <name evidence="9" type="ORF">KZZ10_09970</name>
</gene>
<reference evidence="9" key="1">
    <citation type="submission" date="2021-07" db="EMBL/GenBank/DDBJ databases">
        <title>New genus and species of the family Alcaligenaceae.</title>
        <authorList>
            <person name="Hahn M.W."/>
        </authorList>
    </citation>
    <scope>NUCLEOTIDE SEQUENCE</scope>
    <source>
        <strain evidence="9">LF4-65</strain>
    </source>
</reference>
<comment type="subcellular location">
    <subcellularLocation>
        <location evidence="1">Cell membrane</location>
        <topology evidence="1">Multi-pass membrane protein</topology>
    </subcellularLocation>
</comment>
<protein>
    <submittedName>
        <fullName evidence="9">MFS transporter</fullName>
    </submittedName>
</protein>
<feature type="transmembrane region" description="Helical" evidence="7">
    <location>
        <begin position="376"/>
        <end position="395"/>
    </location>
</feature>
<dbReference type="InterPro" id="IPR036259">
    <property type="entry name" value="MFS_trans_sf"/>
</dbReference>
<dbReference type="PROSITE" id="PS50850">
    <property type="entry name" value="MFS"/>
    <property type="match status" value="1"/>
</dbReference>
<dbReference type="RefSeq" id="WP_259661372.1">
    <property type="nucleotide sequence ID" value="NZ_JAHXRI010000007.1"/>
</dbReference>
<evidence type="ECO:0000256" key="2">
    <source>
        <dbReference type="ARBA" id="ARBA00022448"/>
    </source>
</evidence>
<dbReference type="GO" id="GO:0022857">
    <property type="term" value="F:transmembrane transporter activity"/>
    <property type="evidence" value="ECO:0007669"/>
    <property type="project" value="InterPro"/>
</dbReference>
<feature type="transmembrane region" description="Helical" evidence="7">
    <location>
        <begin position="166"/>
        <end position="183"/>
    </location>
</feature>
<feature type="transmembrane region" description="Helical" evidence="7">
    <location>
        <begin position="134"/>
        <end position="154"/>
    </location>
</feature>
<feature type="transmembrane region" description="Helical" evidence="7">
    <location>
        <begin position="75"/>
        <end position="94"/>
    </location>
</feature>
<evidence type="ECO:0000256" key="7">
    <source>
        <dbReference type="SAM" id="Phobius"/>
    </source>
</evidence>
<feature type="transmembrane region" description="Helical" evidence="7">
    <location>
        <begin position="289"/>
        <end position="308"/>
    </location>
</feature>
<evidence type="ECO:0000313" key="10">
    <source>
        <dbReference type="Proteomes" id="UP000739565"/>
    </source>
</evidence>
<dbReference type="Gene3D" id="1.20.1250.20">
    <property type="entry name" value="MFS general substrate transporter like domains"/>
    <property type="match status" value="1"/>
</dbReference>
<evidence type="ECO:0000313" key="9">
    <source>
        <dbReference type="EMBL" id="MBZ1350970.1"/>
    </source>
</evidence>
<evidence type="ECO:0000256" key="6">
    <source>
        <dbReference type="ARBA" id="ARBA00023136"/>
    </source>
</evidence>
<evidence type="ECO:0000256" key="1">
    <source>
        <dbReference type="ARBA" id="ARBA00004651"/>
    </source>
</evidence>
<evidence type="ECO:0000256" key="4">
    <source>
        <dbReference type="ARBA" id="ARBA00022692"/>
    </source>
</evidence>
<keyword evidence="3" id="KW-1003">Cell membrane</keyword>
<organism evidence="9 10">
    <name type="scientific">Zwartia hollandica</name>
    <dbReference type="NCBI Taxonomy" id="324606"/>
    <lineage>
        <taxon>Bacteria</taxon>
        <taxon>Pseudomonadati</taxon>
        <taxon>Pseudomonadota</taxon>
        <taxon>Betaproteobacteria</taxon>
        <taxon>Burkholderiales</taxon>
        <taxon>Alcaligenaceae</taxon>
        <taxon>Zwartia</taxon>
    </lineage>
</organism>
<keyword evidence="6 7" id="KW-0472">Membrane</keyword>
<keyword evidence="2" id="KW-0813">Transport</keyword>
<dbReference type="InterPro" id="IPR050171">
    <property type="entry name" value="MFS_Transporters"/>
</dbReference>
<evidence type="ECO:0000256" key="3">
    <source>
        <dbReference type="ARBA" id="ARBA00022475"/>
    </source>
</evidence>
<name>A0A953NCV0_9BURK</name>
<accession>A0A953NCV0</accession>
<keyword evidence="5 7" id="KW-1133">Transmembrane helix</keyword>
<feature type="transmembrane region" description="Helical" evidence="7">
    <location>
        <begin position="100"/>
        <end position="122"/>
    </location>
</feature>
<feature type="domain" description="Major facilitator superfamily (MFS) profile" evidence="8">
    <location>
        <begin position="8"/>
        <end position="400"/>
    </location>
</feature>
<feature type="transmembrane region" description="Helical" evidence="7">
    <location>
        <begin position="223"/>
        <end position="243"/>
    </location>
</feature>
<evidence type="ECO:0000259" key="8">
    <source>
        <dbReference type="PROSITE" id="PS50850"/>
    </source>
</evidence>
<evidence type="ECO:0000256" key="5">
    <source>
        <dbReference type="ARBA" id="ARBA00022989"/>
    </source>
</evidence>
<keyword evidence="4 7" id="KW-0812">Transmembrane</keyword>
<comment type="caution">
    <text evidence="9">The sequence shown here is derived from an EMBL/GenBank/DDBJ whole genome shotgun (WGS) entry which is preliminary data.</text>
</comment>
<feature type="transmembrane region" description="Helical" evidence="7">
    <location>
        <begin position="44"/>
        <end position="63"/>
    </location>
</feature>
<keyword evidence="10" id="KW-1185">Reference proteome</keyword>
<dbReference type="PANTHER" id="PTHR23517">
    <property type="entry name" value="RESISTANCE PROTEIN MDTM, PUTATIVE-RELATED-RELATED"/>
    <property type="match status" value="1"/>
</dbReference>
<dbReference type="EMBL" id="JAHXRI010000007">
    <property type="protein sequence ID" value="MBZ1350970.1"/>
    <property type="molecule type" value="Genomic_DNA"/>
</dbReference>
<dbReference type="PANTHER" id="PTHR23517:SF3">
    <property type="entry name" value="INTEGRAL MEMBRANE TRANSPORT PROTEIN"/>
    <property type="match status" value="1"/>
</dbReference>
<dbReference type="InterPro" id="IPR020846">
    <property type="entry name" value="MFS_dom"/>
</dbReference>
<dbReference type="InterPro" id="IPR011701">
    <property type="entry name" value="MFS"/>
</dbReference>
<dbReference type="GO" id="GO:0005886">
    <property type="term" value="C:plasma membrane"/>
    <property type="evidence" value="ECO:0007669"/>
    <property type="project" value="UniProtKB-SubCell"/>
</dbReference>
<dbReference type="AlphaFoldDB" id="A0A953NCV0"/>
<sequence length="402" mass="42155">MNLRIYRAVGFTGIAQVLASAGSHYLPAVTVIPASKDLGLSPATIFAAFSLALCVSAFAGPYVGRLVDRFGGRPVLMMSSVSFAIALTLLGFSQGLLSVLIAYAILGFGMACGLFEVAFATIVRLFGKESRNPITGVTLIAGFASLVGWTTSVYIESKFGWRGTCWFWAATHVLIGLPVNALVPKPDTTTTQKPTPAATAEAVTTPATATTTSPVVQHSPGKYTGVLLAFVFAASSFVGMGLMTHMPRMLEGIGVPLAVAFAIGAFVGPSQVLGRLLDFFFMRRWHPLISARIAAFAHPVGATLLMIFGAPVAALFVVLHGIGNGILIISRGTLPLAIFGTRGYGQRQGWLMMPSKFAQAAAPFLFGLAVTEWGSGALWLSGGLGLGIFAALCLISSKYKPD</sequence>
<dbReference type="Pfam" id="PF07690">
    <property type="entry name" value="MFS_1"/>
    <property type="match status" value="1"/>
</dbReference>
<feature type="transmembrane region" description="Helical" evidence="7">
    <location>
        <begin position="255"/>
        <end position="277"/>
    </location>
</feature>
<dbReference type="SUPFAM" id="SSF103473">
    <property type="entry name" value="MFS general substrate transporter"/>
    <property type="match status" value="1"/>
</dbReference>
<dbReference type="Proteomes" id="UP000739565">
    <property type="component" value="Unassembled WGS sequence"/>
</dbReference>